<name>A0A453EX56_AEGTS</name>
<reference evidence="1" key="5">
    <citation type="journal article" date="2021" name="G3 (Bethesda)">
        <title>Aegilops tauschii genome assembly Aet v5.0 features greater sequence contiguity and improved annotation.</title>
        <authorList>
            <person name="Wang L."/>
            <person name="Zhu T."/>
            <person name="Rodriguez J.C."/>
            <person name="Deal K.R."/>
            <person name="Dubcovsky J."/>
            <person name="McGuire P.E."/>
            <person name="Lux T."/>
            <person name="Spannagl M."/>
            <person name="Mayer K.F.X."/>
            <person name="Baldrich P."/>
            <person name="Meyers B.C."/>
            <person name="Huo N."/>
            <person name="Gu Y.Q."/>
            <person name="Zhou H."/>
            <person name="Devos K.M."/>
            <person name="Bennetzen J.L."/>
            <person name="Unver T."/>
            <person name="Budak H."/>
            <person name="Gulick P.J."/>
            <person name="Galiba G."/>
            <person name="Kalapos B."/>
            <person name="Nelson D.R."/>
            <person name="Li P."/>
            <person name="You F.M."/>
            <person name="Luo M.C."/>
            <person name="Dvorak J."/>
        </authorList>
    </citation>
    <scope>NUCLEOTIDE SEQUENCE [LARGE SCALE GENOMIC DNA]</scope>
    <source>
        <strain evidence="1">cv. AL8/78</strain>
    </source>
</reference>
<reference evidence="1" key="3">
    <citation type="journal article" date="2017" name="Nature">
        <title>Genome sequence of the progenitor of the wheat D genome Aegilops tauschii.</title>
        <authorList>
            <person name="Luo M.C."/>
            <person name="Gu Y.Q."/>
            <person name="Puiu D."/>
            <person name="Wang H."/>
            <person name="Twardziok S.O."/>
            <person name="Deal K.R."/>
            <person name="Huo N."/>
            <person name="Zhu T."/>
            <person name="Wang L."/>
            <person name="Wang Y."/>
            <person name="McGuire P.E."/>
            <person name="Liu S."/>
            <person name="Long H."/>
            <person name="Ramasamy R.K."/>
            <person name="Rodriguez J.C."/>
            <person name="Van S.L."/>
            <person name="Yuan L."/>
            <person name="Wang Z."/>
            <person name="Xia Z."/>
            <person name="Xiao L."/>
            <person name="Anderson O.D."/>
            <person name="Ouyang S."/>
            <person name="Liang Y."/>
            <person name="Zimin A.V."/>
            <person name="Pertea G."/>
            <person name="Qi P."/>
            <person name="Bennetzen J.L."/>
            <person name="Dai X."/>
            <person name="Dawson M.W."/>
            <person name="Muller H.G."/>
            <person name="Kugler K."/>
            <person name="Rivarola-Duarte L."/>
            <person name="Spannagl M."/>
            <person name="Mayer K.F.X."/>
            <person name="Lu F.H."/>
            <person name="Bevan M.W."/>
            <person name="Leroy P."/>
            <person name="Li P."/>
            <person name="You F.M."/>
            <person name="Sun Q."/>
            <person name="Liu Z."/>
            <person name="Lyons E."/>
            <person name="Wicker T."/>
            <person name="Salzberg S.L."/>
            <person name="Devos K.M."/>
            <person name="Dvorak J."/>
        </authorList>
    </citation>
    <scope>NUCLEOTIDE SEQUENCE [LARGE SCALE GENOMIC DNA]</scope>
    <source>
        <strain evidence="1">cv. AL8/78</strain>
    </source>
</reference>
<dbReference type="AlphaFoldDB" id="A0A453EX56"/>
<proteinExistence type="predicted"/>
<reference evidence="1" key="4">
    <citation type="submission" date="2019-03" db="UniProtKB">
        <authorList>
            <consortium name="EnsemblPlants"/>
        </authorList>
    </citation>
    <scope>IDENTIFICATION</scope>
</reference>
<sequence length="50" mass="5608">VSFLRANKDAFAWEAADLVGVPRGVIEHHLMVCPNARPVKQKARRQAPKK</sequence>
<organism evidence="1 2">
    <name type="scientific">Aegilops tauschii subsp. strangulata</name>
    <name type="common">Goatgrass</name>
    <dbReference type="NCBI Taxonomy" id="200361"/>
    <lineage>
        <taxon>Eukaryota</taxon>
        <taxon>Viridiplantae</taxon>
        <taxon>Streptophyta</taxon>
        <taxon>Embryophyta</taxon>
        <taxon>Tracheophyta</taxon>
        <taxon>Spermatophyta</taxon>
        <taxon>Magnoliopsida</taxon>
        <taxon>Liliopsida</taxon>
        <taxon>Poales</taxon>
        <taxon>Poaceae</taxon>
        <taxon>BOP clade</taxon>
        <taxon>Pooideae</taxon>
        <taxon>Triticodae</taxon>
        <taxon>Triticeae</taxon>
        <taxon>Triticinae</taxon>
        <taxon>Aegilops</taxon>
    </lineage>
</organism>
<dbReference type="Gramene" id="AET3Gv20500300.1">
    <property type="protein sequence ID" value="AET3Gv20500300.1"/>
    <property type="gene ID" value="AET3Gv20500300"/>
</dbReference>
<dbReference type="EnsemblPlants" id="AET3Gv20500300.1">
    <property type="protein sequence ID" value="AET3Gv20500300.1"/>
    <property type="gene ID" value="AET3Gv20500300"/>
</dbReference>
<reference evidence="2" key="1">
    <citation type="journal article" date="2014" name="Science">
        <title>Ancient hybridizations among the ancestral genomes of bread wheat.</title>
        <authorList>
            <consortium name="International Wheat Genome Sequencing Consortium,"/>
            <person name="Marcussen T."/>
            <person name="Sandve S.R."/>
            <person name="Heier L."/>
            <person name="Spannagl M."/>
            <person name="Pfeifer M."/>
            <person name="Jakobsen K.S."/>
            <person name="Wulff B.B."/>
            <person name="Steuernagel B."/>
            <person name="Mayer K.F."/>
            <person name="Olsen O.A."/>
        </authorList>
    </citation>
    <scope>NUCLEOTIDE SEQUENCE [LARGE SCALE GENOMIC DNA]</scope>
    <source>
        <strain evidence="2">cv. AL8/78</strain>
    </source>
</reference>
<protein>
    <submittedName>
        <fullName evidence="1">Uncharacterized protein</fullName>
    </submittedName>
</protein>
<reference evidence="2" key="2">
    <citation type="journal article" date="2017" name="Nat. Plants">
        <title>The Aegilops tauschii genome reveals multiple impacts of transposons.</title>
        <authorList>
            <person name="Zhao G."/>
            <person name="Zou C."/>
            <person name="Li K."/>
            <person name="Wang K."/>
            <person name="Li T."/>
            <person name="Gao L."/>
            <person name="Zhang X."/>
            <person name="Wang H."/>
            <person name="Yang Z."/>
            <person name="Liu X."/>
            <person name="Jiang W."/>
            <person name="Mao L."/>
            <person name="Kong X."/>
            <person name="Jiao Y."/>
            <person name="Jia J."/>
        </authorList>
    </citation>
    <scope>NUCLEOTIDE SEQUENCE [LARGE SCALE GENOMIC DNA]</scope>
    <source>
        <strain evidence="2">cv. AL8/78</strain>
    </source>
</reference>
<dbReference type="Proteomes" id="UP000015105">
    <property type="component" value="Chromosome 3D"/>
</dbReference>
<evidence type="ECO:0000313" key="2">
    <source>
        <dbReference type="Proteomes" id="UP000015105"/>
    </source>
</evidence>
<evidence type="ECO:0000313" key="1">
    <source>
        <dbReference type="EnsemblPlants" id="AET3Gv20500300.1"/>
    </source>
</evidence>
<accession>A0A453EX56</accession>
<keyword evidence="2" id="KW-1185">Reference proteome</keyword>